<sequence>YIVVAKQNREKKSLSDDCLSPSPTTACPPVRRLPVPQSDDCLSPSPTTACPPSGDRLSPSPTTACPPVRRPPDPQSDDRLSSNLKKYIYTVPAAILCIWGSIRHNVTFLSHQTICREWRALSGSHAAS</sequence>
<name>A0A6Q2YNZ8_ESOLU</name>
<accession>A0A6Q2YNZ8</accession>
<feature type="compositionally biased region" description="Basic and acidic residues" evidence="1">
    <location>
        <begin position="70"/>
        <end position="80"/>
    </location>
</feature>
<feature type="region of interest" description="Disordered" evidence="1">
    <location>
        <begin position="36"/>
        <end position="80"/>
    </location>
</feature>
<dbReference type="InParanoid" id="A0A6Q2YNZ8"/>
<evidence type="ECO:0000256" key="1">
    <source>
        <dbReference type="SAM" id="MobiDB-lite"/>
    </source>
</evidence>
<reference evidence="3" key="1">
    <citation type="journal article" date="2014" name="PLoS ONE">
        <title>The genome and linkage map of the northern pike (Esox lucius): conserved synteny revealed between the salmonid sister group and the Neoteleostei.</title>
        <authorList>
            <person name="Rondeau E.B."/>
            <person name="Minkley D.R."/>
            <person name="Leong J.S."/>
            <person name="Messmer A.M."/>
            <person name="Jantzen J.R."/>
            <person name="von Schalburg K.R."/>
            <person name="Lemon C."/>
            <person name="Bird N.H."/>
            <person name="Koop B.F."/>
        </authorList>
    </citation>
    <scope>NUCLEOTIDE SEQUENCE</scope>
</reference>
<reference evidence="2" key="2">
    <citation type="submission" date="2020-02" db="EMBL/GenBank/DDBJ databases">
        <title>Esox lucius (northern pike) genome, fEsoLuc1, primary haplotype.</title>
        <authorList>
            <person name="Myers G."/>
            <person name="Karagic N."/>
            <person name="Meyer A."/>
            <person name="Pippel M."/>
            <person name="Reichard M."/>
            <person name="Winkler S."/>
            <person name="Tracey A."/>
            <person name="Sims Y."/>
            <person name="Howe K."/>
            <person name="Rhie A."/>
            <person name="Formenti G."/>
            <person name="Durbin R."/>
            <person name="Fedrigo O."/>
            <person name="Jarvis E.D."/>
        </authorList>
    </citation>
    <scope>NUCLEOTIDE SEQUENCE [LARGE SCALE GENOMIC DNA]</scope>
</reference>
<dbReference type="Bgee" id="ENSELUG00000026241">
    <property type="expression patterns" value="Expressed in head kidney"/>
</dbReference>
<dbReference type="Ensembl" id="ENSELUT00000068722.2">
    <property type="protein sequence ID" value="ENSELUP00000067764.2"/>
    <property type="gene ID" value="ENSELUG00000026241.2"/>
</dbReference>
<dbReference type="Proteomes" id="UP000265140">
    <property type="component" value="Chromosome 7"/>
</dbReference>
<reference evidence="2" key="4">
    <citation type="submission" date="2025-09" db="UniProtKB">
        <authorList>
            <consortium name="Ensembl"/>
        </authorList>
    </citation>
    <scope>IDENTIFICATION</scope>
</reference>
<reference evidence="2" key="3">
    <citation type="submission" date="2025-08" db="UniProtKB">
        <authorList>
            <consortium name="Ensembl"/>
        </authorList>
    </citation>
    <scope>IDENTIFICATION</scope>
</reference>
<evidence type="ECO:0000313" key="3">
    <source>
        <dbReference type="Proteomes" id="UP000265140"/>
    </source>
</evidence>
<evidence type="ECO:0000313" key="2">
    <source>
        <dbReference type="Ensembl" id="ENSELUP00000067764.2"/>
    </source>
</evidence>
<dbReference type="AlphaFoldDB" id="A0A6Q2YNZ8"/>
<keyword evidence="3" id="KW-1185">Reference proteome</keyword>
<protein>
    <submittedName>
        <fullName evidence="2">Uncharacterized protein</fullName>
    </submittedName>
</protein>
<proteinExistence type="predicted"/>
<organism evidence="2 3">
    <name type="scientific">Esox lucius</name>
    <name type="common">Northern pike</name>
    <dbReference type="NCBI Taxonomy" id="8010"/>
    <lineage>
        <taxon>Eukaryota</taxon>
        <taxon>Metazoa</taxon>
        <taxon>Chordata</taxon>
        <taxon>Craniata</taxon>
        <taxon>Vertebrata</taxon>
        <taxon>Euteleostomi</taxon>
        <taxon>Actinopterygii</taxon>
        <taxon>Neopterygii</taxon>
        <taxon>Teleostei</taxon>
        <taxon>Protacanthopterygii</taxon>
        <taxon>Esociformes</taxon>
        <taxon>Esocidae</taxon>
        <taxon>Esox</taxon>
    </lineage>
</organism>